<gene>
    <name evidence="1" type="ORF">SAMN04488498_1832</name>
</gene>
<name>A0A1I4G5K8_9HYPH</name>
<sequence length="76" mass="8021">MDPSLPIGSHEPAACDIGEGGALIGCLKQYNPELLSRRPSEGVTLALAPQSGTYPLHLKAAISAAGFLRRDRIYGM</sequence>
<dbReference type="EMBL" id="FOSL01000083">
    <property type="protein sequence ID" value="SFL24760.1"/>
    <property type="molecule type" value="Genomic_DNA"/>
</dbReference>
<evidence type="ECO:0000313" key="2">
    <source>
        <dbReference type="Proteomes" id="UP000323300"/>
    </source>
</evidence>
<keyword evidence="2" id="KW-1185">Reference proteome</keyword>
<organism evidence="1 2">
    <name type="scientific">Neomesorhizobium albiziae</name>
    <dbReference type="NCBI Taxonomy" id="335020"/>
    <lineage>
        <taxon>Bacteria</taxon>
        <taxon>Pseudomonadati</taxon>
        <taxon>Pseudomonadota</taxon>
        <taxon>Alphaproteobacteria</taxon>
        <taxon>Hyphomicrobiales</taxon>
        <taxon>Phyllobacteriaceae</taxon>
        <taxon>Neomesorhizobium</taxon>
    </lineage>
</organism>
<dbReference type="Proteomes" id="UP000323300">
    <property type="component" value="Unassembled WGS sequence"/>
</dbReference>
<evidence type="ECO:0000313" key="1">
    <source>
        <dbReference type="EMBL" id="SFL24760.1"/>
    </source>
</evidence>
<protein>
    <submittedName>
        <fullName evidence="1">Uncharacterized protein</fullName>
    </submittedName>
</protein>
<accession>A0A1I4G5K8</accession>
<reference evidence="1 2" key="1">
    <citation type="submission" date="2016-10" db="EMBL/GenBank/DDBJ databases">
        <authorList>
            <person name="Varghese N."/>
            <person name="Submissions S."/>
        </authorList>
    </citation>
    <scope>NUCLEOTIDE SEQUENCE [LARGE SCALE GENOMIC DNA]</scope>
    <source>
        <strain evidence="1 2">DSM 21822</strain>
    </source>
</reference>
<proteinExistence type="predicted"/>
<dbReference type="AlphaFoldDB" id="A0A1I4G5K8"/>